<gene>
    <name evidence="1" type="ORF">LBBP_00085</name>
</gene>
<organism evidence="1">
    <name type="scientific">Leptospira borgpetersenii serovar Ballum</name>
    <dbReference type="NCBI Taxonomy" id="280505"/>
    <lineage>
        <taxon>Bacteria</taxon>
        <taxon>Pseudomonadati</taxon>
        <taxon>Spirochaetota</taxon>
        <taxon>Spirochaetia</taxon>
        <taxon>Leptospirales</taxon>
        <taxon>Leptospiraceae</taxon>
        <taxon>Leptospira</taxon>
    </lineage>
</organism>
<protein>
    <submittedName>
        <fullName evidence="1">Uncharacterized protein</fullName>
    </submittedName>
</protein>
<accession>A0A0S2ILC4</accession>
<dbReference type="EMBL" id="CP012029">
    <property type="protein sequence ID" value="ALO24459.1"/>
    <property type="molecule type" value="Genomic_DNA"/>
</dbReference>
<evidence type="ECO:0000313" key="2">
    <source>
        <dbReference type="Proteomes" id="UP000058857"/>
    </source>
</evidence>
<dbReference type="Proteomes" id="UP000058857">
    <property type="component" value="Chromosome 1"/>
</dbReference>
<evidence type="ECO:0000313" key="1">
    <source>
        <dbReference type="EMBL" id="ALO24459.1"/>
    </source>
</evidence>
<name>A0A0S2ILC4_LEPBO</name>
<sequence length="76" mass="9328">MNFKNQIPLTSAEKQKPKIARKDFREMVFGVLSILVERFRRISNHARKNGLKELHLELKRFFCKEWLFFWTLITRF</sequence>
<reference evidence="1 2" key="1">
    <citation type="journal article" date="2015" name="PLoS Negl. Trop. Dis.">
        <title>Distribution of Plasmids in Distinct Leptospira Pathogenic Species.</title>
        <authorList>
            <person name="Wang Y."/>
            <person name="Zhuang X."/>
            <person name="Zhong Y."/>
            <person name="Zhang C."/>
            <person name="Zhang Y."/>
            <person name="Zeng L."/>
            <person name="Zhu Y."/>
            <person name="He P."/>
            <person name="Dong K."/>
            <person name="Pal U."/>
            <person name="Guo X."/>
            <person name="Qin J."/>
        </authorList>
    </citation>
    <scope>NUCLEOTIDE SEQUENCE [LARGE SCALE GENOMIC DNA]</scope>
    <source>
        <strain evidence="1 2">56604</strain>
    </source>
</reference>
<dbReference type="AlphaFoldDB" id="A0A0S2ILC4"/>
<proteinExistence type="predicted"/>